<protein>
    <submittedName>
        <fullName evidence="1">Uncharacterized protein</fullName>
    </submittedName>
</protein>
<sequence length="65" mass="7310">MWEEADIFVPECYGLVKHSTTARSLLDSSGSKGLILYLGDDITSHNMERSSNFVYRVEHCCGNLL</sequence>
<dbReference type="EMBL" id="OC320594">
    <property type="protein sequence ID" value="CAD7408449.1"/>
    <property type="molecule type" value="Genomic_DNA"/>
</dbReference>
<evidence type="ECO:0000313" key="1">
    <source>
        <dbReference type="EMBL" id="CAD7408449.1"/>
    </source>
</evidence>
<reference evidence="1" key="1">
    <citation type="submission" date="2020-11" db="EMBL/GenBank/DDBJ databases">
        <authorList>
            <person name="Tran Van P."/>
        </authorList>
    </citation>
    <scope>NUCLEOTIDE SEQUENCE</scope>
</reference>
<name>A0A7R9D5D9_TIMCR</name>
<proteinExistence type="predicted"/>
<gene>
    <name evidence="1" type="ORF">TCEB3V08_LOCUS9522</name>
</gene>
<organism evidence="1">
    <name type="scientific">Timema cristinae</name>
    <name type="common">Walking stick</name>
    <dbReference type="NCBI Taxonomy" id="61476"/>
    <lineage>
        <taxon>Eukaryota</taxon>
        <taxon>Metazoa</taxon>
        <taxon>Ecdysozoa</taxon>
        <taxon>Arthropoda</taxon>
        <taxon>Hexapoda</taxon>
        <taxon>Insecta</taxon>
        <taxon>Pterygota</taxon>
        <taxon>Neoptera</taxon>
        <taxon>Polyneoptera</taxon>
        <taxon>Phasmatodea</taxon>
        <taxon>Timematodea</taxon>
        <taxon>Timematoidea</taxon>
        <taxon>Timematidae</taxon>
        <taxon>Timema</taxon>
    </lineage>
</organism>
<dbReference type="AlphaFoldDB" id="A0A7R9D5D9"/>
<accession>A0A7R9D5D9</accession>